<gene>
    <name evidence="1" type="ORF">MONBRDRAFT_5445</name>
</gene>
<reference evidence="1 2" key="1">
    <citation type="journal article" date="2008" name="Nature">
        <title>The genome of the choanoflagellate Monosiga brevicollis and the origin of metazoans.</title>
        <authorList>
            <consortium name="JGI Sequencing"/>
            <person name="King N."/>
            <person name="Westbrook M.J."/>
            <person name="Young S.L."/>
            <person name="Kuo A."/>
            <person name="Abedin M."/>
            <person name="Chapman J."/>
            <person name="Fairclough S."/>
            <person name="Hellsten U."/>
            <person name="Isogai Y."/>
            <person name="Letunic I."/>
            <person name="Marr M."/>
            <person name="Pincus D."/>
            <person name="Putnam N."/>
            <person name="Rokas A."/>
            <person name="Wright K.J."/>
            <person name="Zuzow R."/>
            <person name="Dirks W."/>
            <person name="Good M."/>
            <person name="Goodstein D."/>
            <person name="Lemons D."/>
            <person name="Li W."/>
            <person name="Lyons J.B."/>
            <person name="Morris A."/>
            <person name="Nichols S."/>
            <person name="Richter D.J."/>
            <person name="Salamov A."/>
            <person name="Bork P."/>
            <person name="Lim W.A."/>
            <person name="Manning G."/>
            <person name="Miller W.T."/>
            <person name="McGinnis W."/>
            <person name="Shapiro H."/>
            <person name="Tjian R."/>
            <person name="Grigoriev I.V."/>
            <person name="Rokhsar D."/>
        </authorList>
    </citation>
    <scope>NUCLEOTIDE SEQUENCE [LARGE SCALE GENOMIC DNA]</scope>
    <source>
        <strain evidence="2">MX1 / ATCC 50154</strain>
    </source>
</reference>
<organism evidence="1 2">
    <name type="scientific">Monosiga brevicollis</name>
    <name type="common">Choanoflagellate</name>
    <dbReference type="NCBI Taxonomy" id="81824"/>
    <lineage>
        <taxon>Eukaryota</taxon>
        <taxon>Choanoflagellata</taxon>
        <taxon>Craspedida</taxon>
        <taxon>Salpingoecidae</taxon>
        <taxon>Monosiga</taxon>
    </lineage>
</organism>
<accession>A9UR03</accession>
<evidence type="ECO:0000313" key="2">
    <source>
        <dbReference type="Proteomes" id="UP000001357"/>
    </source>
</evidence>
<keyword evidence="2" id="KW-1185">Reference proteome</keyword>
<evidence type="ECO:0000313" key="1">
    <source>
        <dbReference type="EMBL" id="EDQ92690.1"/>
    </source>
</evidence>
<dbReference type="InParanoid" id="A9UR03"/>
<sequence>MARDFQRQALVSLGVAMLLSLLGIDVMDMACALAGGAWTYVLFTLPRKQLAHSCAATAVTSDSSPVQLQRCINATQRLQSTNAGCTMDQSSDSKTLFDLQVRVALLEQALASTPSLATPTTPSLLGILLAVELPWNKLTRLYAWSRANAAQRQSHVLATTPTPVERKASSLRDSGVHLAECPLVPELASP</sequence>
<name>A9UR03_MONBE</name>
<dbReference type="EMBL" id="CH991543">
    <property type="protein sequence ID" value="EDQ92690.1"/>
    <property type="molecule type" value="Genomic_DNA"/>
</dbReference>
<dbReference type="RefSeq" id="XP_001742452.1">
    <property type="nucleotide sequence ID" value="XM_001742400.1"/>
</dbReference>
<proteinExistence type="predicted"/>
<protein>
    <submittedName>
        <fullName evidence="1">Uncharacterized protein</fullName>
    </submittedName>
</protein>
<dbReference type="AlphaFoldDB" id="A9UR03"/>
<dbReference type="GeneID" id="5887728"/>
<dbReference type="Proteomes" id="UP000001357">
    <property type="component" value="Unassembled WGS sequence"/>
</dbReference>
<dbReference type="KEGG" id="mbr:MONBRDRAFT_5445"/>